<dbReference type="EMBL" id="CP045226">
    <property type="protein sequence ID" value="QFS43106.1"/>
    <property type="molecule type" value="Genomic_DNA"/>
</dbReference>
<dbReference type="KEGG" id="nsh:GXM_00579"/>
<sequence length="651" mass="72298">MNMDLSLKSRRRFMQLMGMSSTAIILSDLFPNQASVAVAASSAWVARHGLTSAQYQSEFNKYTAQGFRPVQVSGYAVGNQDFYAVLFEKTVNTPAWVARHRLTSAQYQSEFNKYTAQGFRPVQVSGYGVGNQDFYAVIFEKSANAPAWVARHRLTSAQYQSEFNKYTALGFHPVDISAYTVGNQDFYAVIFEKSANAPAWVARHGLTSAQYQSEFNKYIAQGFRLIKVSGYSLNGQDRYAALWEKSGSGAWIARHGMSSQAYQDEFERNFYQGYRPVWVNGYTVNGEDRYAAIWESQNGYNSLELTAIDQTVAQFMQDYDVPGLSFAIARDGRLVLAKTYGLADKSTGERVAPRHRFRVASVSKPITAIAIMKLVEQGKLKLSDRIFGKSGILGTTYGTTPYKPNVDQITVQHLLSHLGGGWSNSSNDPMFSNPSMNQTQLISWVLNNRTLDNAPGTKYAYSNFGFCVLGRVIEKVTGQTYENYVKTNILQPSGVTDMQISGDTLAEKKANEVTYYGQGGENPYGMKVARMDAHGGWIAKPIDLVRLSVRVDGLNAKPDILGASTLATMYKGSSVNPLYAKGWCISSIGGNYWHNGSLPGEQAFLVNTSDGFSWAVLVNTRSQKSAFSGDLDQLMWKIRNKVTIWPSFDLF</sequence>
<dbReference type="PANTHER" id="PTHR46825:SF7">
    <property type="entry name" value="D-ALANYL-D-ALANINE CARBOXYPEPTIDASE"/>
    <property type="match status" value="1"/>
</dbReference>
<dbReference type="InterPro" id="IPR012338">
    <property type="entry name" value="Beta-lactam/transpept-like"/>
</dbReference>
<reference evidence="2 3" key="1">
    <citation type="submission" date="2019-10" db="EMBL/GenBank/DDBJ databases">
        <title>Genomic and transcriptomic insights into the perfect genentic adaptation of a filamentous nitrogen-fixing cyanobacterium to rice fields.</title>
        <authorList>
            <person name="Chen Z."/>
        </authorList>
    </citation>
    <scope>NUCLEOTIDE SEQUENCE [LARGE SCALE GENOMIC DNA]</scope>
    <source>
        <strain evidence="2">CCNUC1</strain>
    </source>
</reference>
<dbReference type="Pfam" id="PF00144">
    <property type="entry name" value="Beta-lactamase"/>
    <property type="match status" value="1"/>
</dbReference>
<dbReference type="InterPro" id="IPR006311">
    <property type="entry name" value="TAT_signal"/>
</dbReference>
<feature type="domain" description="Beta-lactamase-related" evidence="1">
    <location>
        <begin position="308"/>
        <end position="623"/>
    </location>
</feature>
<name>A0A5P8VSC3_9NOSO</name>
<dbReference type="AlphaFoldDB" id="A0A5P8VSC3"/>
<evidence type="ECO:0000259" key="1">
    <source>
        <dbReference type="Pfam" id="PF00144"/>
    </source>
</evidence>
<dbReference type="InterPro" id="IPR001466">
    <property type="entry name" value="Beta-lactam-related"/>
</dbReference>
<dbReference type="Pfam" id="PF17660">
    <property type="entry name" value="BTRD1"/>
    <property type="match status" value="5"/>
</dbReference>
<proteinExistence type="predicted"/>
<evidence type="ECO:0000313" key="3">
    <source>
        <dbReference type="Proteomes" id="UP000326678"/>
    </source>
</evidence>
<dbReference type="Gene3D" id="3.40.710.10">
    <property type="entry name" value="DD-peptidase/beta-lactamase superfamily"/>
    <property type="match status" value="1"/>
</dbReference>
<protein>
    <recommendedName>
        <fullName evidence="1">Beta-lactamase-related domain-containing protein</fullName>
    </recommendedName>
</protein>
<dbReference type="PROSITE" id="PS51318">
    <property type="entry name" value="TAT"/>
    <property type="match status" value="1"/>
</dbReference>
<dbReference type="Proteomes" id="UP000326678">
    <property type="component" value="Chromosome Gxm1"/>
</dbReference>
<evidence type="ECO:0000313" key="2">
    <source>
        <dbReference type="EMBL" id="QFS43106.1"/>
    </source>
</evidence>
<dbReference type="InterPro" id="IPR049511">
    <property type="entry name" value="PGH-like_rpt"/>
</dbReference>
<dbReference type="InterPro" id="IPR050491">
    <property type="entry name" value="AmpC-like"/>
</dbReference>
<dbReference type="SUPFAM" id="SSF56601">
    <property type="entry name" value="beta-lactamase/transpeptidase-like"/>
    <property type="match status" value="1"/>
</dbReference>
<gene>
    <name evidence="2" type="ORF">GXM_00579</name>
</gene>
<accession>A0A5P8VSC3</accession>
<organism evidence="2 3">
    <name type="scientific">Nostoc sphaeroides CCNUC1</name>
    <dbReference type="NCBI Taxonomy" id="2653204"/>
    <lineage>
        <taxon>Bacteria</taxon>
        <taxon>Bacillati</taxon>
        <taxon>Cyanobacteriota</taxon>
        <taxon>Cyanophyceae</taxon>
        <taxon>Nostocales</taxon>
        <taxon>Nostocaceae</taxon>
        <taxon>Nostoc</taxon>
    </lineage>
</organism>
<dbReference type="PANTHER" id="PTHR46825">
    <property type="entry name" value="D-ALANYL-D-ALANINE-CARBOXYPEPTIDASE/ENDOPEPTIDASE AMPH"/>
    <property type="match status" value="1"/>
</dbReference>
<keyword evidence="3" id="KW-1185">Reference proteome</keyword>